<evidence type="ECO:0000313" key="5">
    <source>
        <dbReference type="Proteomes" id="UP000215931"/>
    </source>
</evidence>
<reference evidence="4 5" key="1">
    <citation type="submission" date="2017-08" db="EMBL/GenBank/DDBJ databases">
        <title>Mesorhizobium wenxinae sp. nov., a novel rhizobial species isolated from root nodules of chickpea (Cicer arietinum L.).</title>
        <authorList>
            <person name="Zhang J."/>
        </authorList>
    </citation>
    <scope>NUCLEOTIDE SEQUENCE [LARGE SCALE GENOMIC DNA]</scope>
    <source>
        <strain evidence="5">WYCCWR 10019</strain>
    </source>
</reference>
<evidence type="ECO:0000256" key="1">
    <source>
        <dbReference type="ARBA" id="ARBA00006295"/>
    </source>
</evidence>
<dbReference type="RefSeq" id="WP_095521322.1">
    <property type="nucleotide sequence ID" value="NZ_NPKH01000037.1"/>
</dbReference>
<dbReference type="PANTHER" id="PTHR33375:SF7">
    <property type="entry name" value="CHROMOSOME 2-PARTITIONING PROTEIN PARB-RELATED"/>
    <property type="match status" value="1"/>
</dbReference>
<dbReference type="FunFam" id="3.90.1530.30:FF:000002">
    <property type="entry name" value="Chromosome partitioning protein ParB"/>
    <property type="match status" value="1"/>
</dbReference>
<keyword evidence="5" id="KW-1185">Reference proteome</keyword>
<organism evidence="4 5">
    <name type="scientific">Mesorhizobium wenxiniae</name>
    <dbReference type="NCBI Taxonomy" id="2014805"/>
    <lineage>
        <taxon>Bacteria</taxon>
        <taxon>Pseudomonadati</taxon>
        <taxon>Pseudomonadota</taxon>
        <taxon>Alphaproteobacteria</taxon>
        <taxon>Hyphomicrobiales</taxon>
        <taxon>Phyllobacteriaceae</taxon>
        <taxon>Mesorhizobium</taxon>
    </lineage>
</organism>
<proteinExistence type="inferred from homology"/>
<dbReference type="OrthoDB" id="9813122at2"/>
<dbReference type="SUPFAM" id="SSF109709">
    <property type="entry name" value="KorB DNA-binding domain-like"/>
    <property type="match status" value="1"/>
</dbReference>
<evidence type="ECO:0000259" key="3">
    <source>
        <dbReference type="SMART" id="SM00470"/>
    </source>
</evidence>
<feature type="domain" description="ParB-like N-terminal" evidence="3">
    <location>
        <begin position="16"/>
        <end position="117"/>
    </location>
</feature>
<dbReference type="GO" id="GO:0003677">
    <property type="term" value="F:DNA binding"/>
    <property type="evidence" value="ECO:0007669"/>
    <property type="project" value="UniProtKB-KW"/>
</dbReference>
<dbReference type="Proteomes" id="UP000215931">
    <property type="component" value="Unassembled WGS sequence"/>
</dbReference>
<dbReference type="InterPro" id="IPR003115">
    <property type="entry name" value="ParB_N"/>
</dbReference>
<sequence>MASAKKKPTMTLSPSRDIPFNQLVLSQSNVRRIKAGVSVEELAEDIARRGILQGLTVRPVVAENGAETGMFEVPAGGRRFRALELLVKQKRLAKTAPVPCVVREGGIAEEDSLAENVQRAPLHPLDQFRAFLTLREKGQAEEEIAATFFVSVNVVKQRLKLASVSPVLLDIYAEDGMTLAQLEAFTVSGDHARQEQVFERLKASYDKSAYAIRRMLTEGAVRATDKRAQFIGIEAYVDAGGTVLRDLFEGDDGGWLRDVAVVDQMVADKLSAESEAIAAEGWKWTEVAPDFAYGHTYGLRRLVGEPLPLTAEEEAARGALKAEFDRLVAEHEGADELPDEVDQRLGELETALDAFDERPLSFDPEEVARAGAFISIAGDGHLRVDRGYVRPEDEAPVASETQGSDDGATSAGTSASDDGDDAGGVRGDVTAEPEEDEGLSPISDRLMTELTAHRTLGLRDALGEHPDVAFRAALHALTLKIFYQYGSDSCLELDLKTVSFGAQAPGLNDSVSAEAIRARHESWTKTLPKDSADLWDALGDWDSDSRAALFAHIVSLSVNAVSEAWNRRPRALAHADQLAQAVDLDMAARWKPTVDTFLGRVTKARILQAVAEAKGQRPADRIAHLKKGDMATEAATLLDGTSWLPEPLRTPGRETVADISAVELAVVETAEVADETAMADDNGIADDDDVAAMTIAAE</sequence>
<dbReference type="SMART" id="SM00470">
    <property type="entry name" value="ParB"/>
    <property type="match status" value="1"/>
</dbReference>
<accession>A0A271K8C6</accession>
<dbReference type="GO" id="GO:0007059">
    <property type="term" value="P:chromosome segregation"/>
    <property type="evidence" value="ECO:0007669"/>
    <property type="project" value="TreeGrafter"/>
</dbReference>
<protein>
    <submittedName>
        <fullName evidence="4">DNA-binding protein</fullName>
    </submittedName>
</protein>
<feature type="compositionally biased region" description="Low complexity" evidence="2">
    <location>
        <begin position="404"/>
        <end position="416"/>
    </location>
</feature>
<feature type="region of interest" description="Disordered" evidence="2">
    <location>
        <begin position="393"/>
        <end position="444"/>
    </location>
</feature>
<keyword evidence="4" id="KW-0238">DNA-binding</keyword>
<evidence type="ECO:0000313" key="4">
    <source>
        <dbReference type="EMBL" id="PAP91996.1"/>
    </source>
</evidence>
<evidence type="ECO:0000256" key="2">
    <source>
        <dbReference type="SAM" id="MobiDB-lite"/>
    </source>
</evidence>
<dbReference type="PANTHER" id="PTHR33375">
    <property type="entry name" value="CHROMOSOME-PARTITIONING PROTEIN PARB-RELATED"/>
    <property type="match status" value="1"/>
</dbReference>
<dbReference type="SUPFAM" id="SSF110849">
    <property type="entry name" value="ParB/Sulfiredoxin"/>
    <property type="match status" value="1"/>
</dbReference>
<dbReference type="AlphaFoldDB" id="A0A271K8C6"/>
<comment type="caution">
    <text evidence="4">The sequence shown here is derived from an EMBL/GenBank/DDBJ whole genome shotgun (WGS) entry which is preliminary data.</text>
</comment>
<name>A0A271K8C6_9HYPH</name>
<dbReference type="CDD" id="cd16406">
    <property type="entry name" value="ParB_N_like"/>
    <property type="match status" value="1"/>
</dbReference>
<dbReference type="FunFam" id="1.10.10.2830:FF:000001">
    <property type="entry name" value="Chromosome partitioning protein ParB"/>
    <property type="match status" value="1"/>
</dbReference>
<dbReference type="GO" id="GO:0005694">
    <property type="term" value="C:chromosome"/>
    <property type="evidence" value="ECO:0007669"/>
    <property type="project" value="TreeGrafter"/>
</dbReference>
<gene>
    <name evidence="4" type="ORF">CIT31_28775</name>
</gene>
<dbReference type="Gene3D" id="3.90.1530.30">
    <property type="match status" value="1"/>
</dbReference>
<dbReference type="InterPro" id="IPR050336">
    <property type="entry name" value="Chromosome_partition/occlusion"/>
</dbReference>
<dbReference type="InterPro" id="IPR036086">
    <property type="entry name" value="ParB/Sulfiredoxin_sf"/>
</dbReference>
<dbReference type="Pfam" id="PF02195">
    <property type="entry name" value="ParB_N"/>
    <property type="match status" value="1"/>
</dbReference>
<comment type="similarity">
    <text evidence="1">Belongs to the ParB family.</text>
</comment>
<dbReference type="Gene3D" id="1.10.10.2830">
    <property type="match status" value="1"/>
</dbReference>
<dbReference type="EMBL" id="NPKH01000037">
    <property type="protein sequence ID" value="PAP91996.1"/>
    <property type="molecule type" value="Genomic_DNA"/>
</dbReference>